<dbReference type="AlphaFoldDB" id="R5X696"/>
<dbReference type="Proteomes" id="UP000017980">
    <property type="component" value="Unassembled WGS sequence"/>
</dbReference>
<gene>
    <name evidence="1" type="ORF">BN488_02220</name>
</gene>
<proteinExistence type="predicted"/>
<organism evidence="1 2">
    <name type="scientific">Intestinibacter bartlettii CAG:1329</name>
    <dbReference type="NCBI Taxonomy" id="1263063"/>
    <lineage>
        <taxon>Bacteria</taxon>
        <taxon>Bacillati</taxon>
        <taxon>Bacillota</taxon>
        <taxon>Clostridia</taxon>
        <taxon>Peptostreptococcales</taxon>
        <taxon>Peptostreptococcaceae</taxon>
        <taxon>Intestinibacter</taxon>
    </lineage>
</organism>
<sequence length="232" mass="27121">MIGYGILFKDKHSYKDFGISIKSKEIGIPTVNYVKDSVPFMQGEYDFTALYGDVPYGERVITYVFDIMDYSKEKMNYLKIAIVNWLKGSEKDILRDDAIRGYYFLAQASDHSFKEDGLIGELTIKFTCYPFKIGNEKEGEVLWDDFCFLTDVLQETKFYIEGYKKIKLYSISSRNIIPTIICDSDMKLRKKGIEYIIEKGTHKDNRFYLEQENEIEIIGTGTIQFDFKREVL</sequence>
<dbReference type="Gene3D" id="2.40.30.200">
    <property type="match status" value="1"/>
</dbReference>
<evidence type="ECO:0000313" key="1">
    <source>
        <dbReference type="EMBL" id="CDA11193.1"/>
    </source>
</evidence>
<comment type="caution">
    <text evidence="1">The sequence shown here is derived from an EMBL/GenBank/DDBJ whole genome shotgun (WGS) entry which is preliminary data.</text>
</comment>
<dbReference type="RefSeq" id="WP_022072350.1">
    <property type="nucleotide sequence ID" value="NZ_HF999329.1"/>
</dbReference>
<reference evidence="1" key="1">
    <citation type="submission" date="2012-11" db="EMBL/GenBank/DDBJ databases">
        <title>Dependencies among metagenomic species, viruses, plasmids and units of genetic variation.</title>
        <authorList>
            <person name="Nielsen H.B."/>
            <person name="Almeida M."/>
            <person name="Juncker A.S."/>
            <person name="Rasmussen S."/>
            <person name="Li J."/>
            <person name="Sunagawa S."/>
            <person name="Plichta D."/>
            <person name="Gautier L."/>
            <person name="Le Chatelier E."/>
            <person name="Peletier E."/>
            <person name="Bonde I."/>
            <person name="Nielsen T."/>
            <person name="Manichanh C."/>
            <person name="Arumugam M."/>
            <person name="Batto J."/>
            <person name="Santos M.B.Q.D."/>
            <person name="Blom N."/>
            <person name="Borruel N."/>
            <person name="Burgdorf K.S."/>
            <person name="Boumezbeur F."/>
            <person name="Casellas F."/>
            <person name="Dore J."/>
            <person name="Guarner F."/>
            <person name="Hansen T."/>
            <person name="Hildebrand F."/>
            <person name="Kaas R.S."/>
            <person name="Kennedy S."/>
            <person name="Kristiansen K."/>
            <person name="Kultima J.R."/>
            <person name="Leonard P."/>
            <person name="Levenez F."/>
            <person name="Lund O."/>
            <person name="Moumen B."/>
            <person name="Le Paslier D."/>
            <person name="Pons N."/>
            <person name="Pedersen O."/>
            <person name="Prifti E."/>
            <person name="Qin J."/>
            <person name="Raes J."/>
            <person name="Tap J."/>
            <person name="Tims S."/>
            <person name="Ussery D.W."/>
            <person name="Yamada T."/>
            <person name="MetaHit consortium"/>
            <person name="Renault P."/>
            <person name="Sicheritz-Ponten T."/>
            <person name="Bork P."/>
            <person name="Wang J."/>
            <person name="Brunak S."/>
            <person name="Ehrlich S.D."/>
        </authorList>
    </citation>
    <scope>NUCLEOTIDE SEQUENCE [LARGE SCALE GENOMIC DNA]</scope>
</reference>
<name>R5X696_9FIRM</name>
<protein>
    <submittedName>
        <fullName evidence="1">Phage-related protein putative</fullName>
    </submittedName>
</protein>
<accession>R5X696</accession>
<evidence type="ECO:0000313" key="2">
    <source>
        <dbReference type="Proteomes" id="UP000017980"/>
    </source>
</evidence>
<dbReference type="EMBL" id="CBBD010000050">
    <property type="protein sequence ID" value="CDA11193.1"/>
    <property type="molecule type" value="Genomic_DNA"/>
</dbReference>